<keyword evidence="2" id="KW-0732">Signal</keyword>
<sequence length="100" mass="11222">MEKNMNTISLVFTLLLSGTIIGRLDHVERAKHCTHKFRSKCWEAEPRNCEPFDCAKLFCYCLSGCQNSTESQPPATEPEPPTTEPDQPPATEPEPPAFDI</sequence>
<keyword evidence="4" id="KW-1185">Reference proteome</keyword>
<name>A0A5A7P6R0_STRAF</name>
<evidence type="ECO:0000313" key="3">
    <source>
        <dbReference type="EMBL" id="GER28469.1"/>
    </source>
</evidence>
<organism evidence="3 4">
    <name type="scientific">Striga asiatica</name>
    <name type="common">Asiatic witchweed</name>
    <name type="synonym">Buchnera asiatica</name>
    <dbReference type="NCBI Taxonomy" id="4170"/>
    <lineage>
        <taxon>Eukaryota</taxon>
        <taxon>Viridiplantae</taxon>
        <taxon>Streptophyta</taxon>
        <taxon>Embryophyta</taxon>
        <taxon>Tracheophyta</taxon>
        <taxon>Spermatophyta</taxon>
        <taxon>Magnoliopsida</taxon>
        <taxon>eudicotyledons</taxon>
        <taxon>Gunneridae</taxon>
        <taxon>Pentapetalae</taxon>
        <taxon>asterids</taxon>
        <taxon>lamiids</taxon>
        <taxon>Lamiales</taxon>
        <taxon>Orobanchaceae</taxon>
        <taxon>Buchnereae</taxon>
        <taxon>Striga</taxon>
    </lineage>
</organism>
<comment type="caution">
    <text evidence="3">The sequence shown here is derived from an EMBL/GenBank/DDBJ whole genome shotgun (WGS) entry which is preliminary data.</text>
</comment>
<feature type="compositionally biased region" description="Pro residues" evidence="1">
    <location>
        <begin position="75"/>
        <end position="100"/>
    </location>
</feature>
<evidence type="ECO:0000256" key="1">
    <source>
        <dbReference type="SAM" id="MobiDB-lite"/>
    </source>
</evidence>
<evidence type="ECO:0000256" key="2">
    <source>
        <dbReference type="SAM" id="SignalP"/>
    </source>
</evidence>
<feature type="signal peptide" evidence="2">
    <location>
        <begin position="1"/>
        <end position="22"/>
    </location>
</feature>
<accession>A0A5A7P6R0</accession>
<proteinExistence type="predicted"/>
<evidence type="ECO:0000313" key="4">
    <source>
        <dbReference type="Proteomes" id="UP000325081"/>
    </source>
</evidence>
<feature type="region of interest" description="Disordered" evidence="1">
    <location>
        <begin position="67"/>
        <end position="100"/>
    </location>
</feature>
<reference evidence="4" key="1">
    <citation type="journal article" date="2019" name="Curr. Biol.">
        <title>Genome Sequence of Striga asiatica Provides Insight into the Evolution of Plant Parasitism.</title>
        <authorList>
            <person name="Yoshida S."/>
            <person name="Kim S."/>
            <person name="Wafula E.K."/>
            <person name="Tanskanen J."/>
            <person name="Kim Y.M."/>
            <person name="Honaas L."/>
            <person name="Yang Z."/>
            <person name="Spallek T."/>
            <person name="Conn C.E."/>
            <person name="Ichihashi Y."/>
            <person name="Cheong K."/>
            <person name="Cui S."/>
            <person name="Der J.P."/>
            <person name="Gundlach H."/>
            <person name="Jiao Y."/>
            <person name="Hori C."/>
            <person name="Ishida J.K."/>
            <person name="Kasahara H."/>
            <person name="Kiba T."/>
            <person name="Kim M.S."/>
            <person name="Koo N."/>
            <person name="Laohavisit A."/>
            <person name="Lee Y.H."/>
            <person name="Lumba S."/>
            <person name="McCourt P."/>
            <person name="Mortimer J.C."/>
            <person name="Mutuku J.M."/>
            <person name="Nomura T."/>
            <person name="Sasaki-Sekimoto Y."/>
            <person name="Seto Y."/>
            <person name="Wang Y."/>
            <person name="Wakatake T."/>
            <person name="Sakakibara H."/>
            <person name="Demura T."/>
            <person name="Yamaguchi S."/>
            <person name="Yoneyama K."/>
            <person name="Manabe R.I."/>
            <person name="Nelson D.C."/>
            <person name="Schulman A.H."/>
            <person name="Timko M.P."/>
            <person name="dePamphilis C.W."/>
            <person name="Choi D."/>
            <person name="Shirasu K."/>
        </authorList>
    </citation>
    <scope>NUCLEOTIDE SEQUENCE [LARGE SCALE GENOMIC DNA]</scope>
    <source>
        <strain evidence="4">cv. UVA1</strain>
    </source>
</reference>
<protein>
    <submittedName>
        <fullName evidence="3">Carbohydrate-binding protein</fullName>
    </submittedName>
</protein>
<dbReference type="Proteomes" id="UP000325081">
    <property type="component" value="Unassembled WGS sequence"/>
</dbReference>
<dbReference type="AlphaFoldDB" id="A0A5A7P6R0"/>
<gene>
    <name evidence="3" type="ORF">STAS_04260</name>
</gene>
<feature type="chain" id="PRO_5022932506" evidence="2">
    <location>
        <begin position="23"/>
        <end position="100"/>
    </location>
</feature>
<dbReference type="EMBL" id="BKCP01002558">
    <property type="protein sequence ID" value="GER28469.1"/>
    <property type="molecule type" value="Genomic_DNA"/>
</dbReference>